<dbReference type="Gene3D" id="3.10.20.90">
    <property type="entry name" value="Phosphatidylinositol 3-kinase Catalytic Subunit, Chain A, domain 1"/>
    <property type="match status" value="1"/>
</dbReference>
<dbReference type="PROSITE" id="PS50011">
    <property type="entry name" value="PROTEIN_KINASE_DOM"/>
    <property type="match status" value="1"/>
</dbReference>
<evidence type="ECO:0000256" key="1">
    <source>
        <dbReference type="ARBA" id="ARBA00004496"/>
    </source>
</evidence>
<dbReference type="GO" id="GO:0010820">
    <property type="term" value="P:positive regulation of T cell chemotaxis"/>
    <property type="evidence" value="ECO:0007669"/>
    <property type="project" value="TreeGrafter"/>
</dbReference>
<comment type="catalytic activity">
    <reaction evidence="10">
        <text>L-threonyl-[protein] + ATP = O-phospho-L-threonyl-[protein] + ADP + H(+)</text>
        <dbReference type="Rhea" id="RHEA:46608"/>
        <dbReference type="Rhea" id="RHEA-COMP:11060"/>
        <dbReference type="Rhea" id="RHEA-COMP:11605"/>
        <dbReference type="ChEBI" id="CHEBI:15378"/>
        <dbReference type="ChEBI" id="CHEBI:30013"/>
        <dbReference type="ChEBI" id="CHEBI:30616"/>
        <dbReference type="ChEBI" id="CHEBI:61977"/>
        <dbReference type="ChEBI" id="CHEBI:456216"/>
        <dbReference type="EC" id="2.7.11.1"/>
    </reaction>
</comment>
<dbReference type="EMBL" id="VZRR01002985">
    <property type="protein sequence ID" value="NWW03613.1"/>
    <property type="molecule type" value="Genomic_DNA"/>
</dbReference>
<keyword evidence="9" id="KW-0067">ATP-binding</keyword>
<dbReference type="GO" id="GO:0004674">
    <property type="term" value="F:protein serine/threonine kinase activity"/>
    <property type="evidence" value="ECO:0007669"/>
    <property type="project" value="UniProtKB-KW"/>
</dbReference>
<dbReference type="PANTHER" id="PTHR48012:SF14">
    <property type="entry name" value="STE20_SPS1-RELATED PROLINE-ALANINE-RICH PROTEIN KINASE"/>
    <property type="match status" value="1"/>
</dbReference>
<feature type="non-terminal residue" evidence="14">
    <location>
        <position position="455"/>
    </location>
</feature>
<keyword evidence="8 14" id="KW-0418">Kinase</keyword>
<evidence type="ECO:0000256" key="5">
    <source>
        <dbReference type="ARBA" id="ARBA00022527"/>
    </source>
</evidence>
<feature type="non-terminal residue" evidence="14">
    <location>
        <position position="1"/>
    </location>
</feature>
<evidence type="ECO:0000256" key="6">
    <source>
        <dbReference type="ARBA" id="ARBA00022679"/>
    </source>
</evidence>
<protein>
    <recommendedName>
        <fullName evidence="3">non-specific serine/threonine protein kinase</fullName>
        <ecNumber evidence="3">2.7.11.1</ecNumber>
    </recommendedName>
</protein>
<comment type="subcellular location">
    <subcellularLocation>
        <location evidence="1">Cytoplasm</location>
    </subcellularLocation>
</comment>
<evidence type="ECO:0000256" key="10">
    <source>
        <dbReference type="ARBA" id="ARBA00047899"/>
    </source>
</evidence>
<dbReference type="InterPro" id="IPR000719">
    <property type="entry name" value="Prot_kinase_dom"/>
</dbReference>
<dbReference type="GO" id="GO:0035556">
    <property type="term" value="P:intracellular signal transduction"/>
    <property type="evidence" value="ECO:0007669"/>
    <property type="project" value="TreeGrafter"/>
</dbReference>
<keyword evidence="15" id="KW-1185">Reference proteome</keyword>
<evidence type="ECO:0000256" key="9">
    <source>
        <dbReference type="ARBA" id="ARBA00022840"/>
    </source>
</evidence>
<dbReference type="FunFam" id="3.30.200.20:FF:000562">
    <property type="entry name" value="STE20/SPS1-related proline-alanine-rich protein kinase"/>
    <property type="match status" value="1"/>
</dbReference>
<dbReference type="CDD" id="cd06610">
    <property type="entry name" value="STKc_OSR1_SPAK"/>
    <property type="match status" value="1"/>
</dbReference>
<dbReference type="InterPro" id="IPR011009">
    <property type="entry name" value="Kinase-like_dom_sf"/>
</dbReference>
<organism evidence="14 15">
    <name type="scientific">Oreocharis arfaki</name>
    <name type="common">tit berrypecker</name>
    <dbReference type="NCBI Taxonomy" id="979223"/>
    <lineage>
        <taxon>Eukaryota</taxon>
        <taxon>Metazoa</taxon>
        <taxon>Chordata</taxon>
        <taxon>Craniata</taxon>
        <taxon>Vertebrata</taxon>
        <taxon>Euteleostomi</taxon>
        <taxon>Archelosauria</taxon>
        <taxon>Archosauria</taxon>
        <taxon>Dinosauria</taxon>
        <taxon>Saurischia</taxon>
        <taxon>Theropoda</taxon>
        <taxon>Coelurosauria</taxon>
        <taxon>Aves</taxon>
        <taxon>Neognathae</taxon>
        <taxon>Neoaves</taxon>
        <taxon>Telluraves</taxon>
        <taxon>Australaves</taxon>
        <taxon>Passeriformes</taxon>
        <taxon>Passeroidea</taxon>
        <taxon>Paramythiidae</taxon>
        <taxon>Oreocharis</taxon>
    </lineage>
</organism>
<dbReference type="InterPro" id="IPR024678">
    <property type="entry name" value="Kinase_OSR1/WNK_CCT"/>
</dbReference>
<dbReference type="FunFam" id="3.10.20.90:FF:000043">
    <property type="entry name" value="serine/threonine-protein kinase OSR1 isoform X1"/>
    <property type="match status" value="1"/>
</dbReference>
<sequence>GSGATAVVQAALCKPRQERVAIKRINLEKCQTSMDELLKEIQAMSQCNHPNVVTYYTSFVVKDELWLVMKLLSGGSMLDIIKYIVNRGEHKNGVLEEPIIATILKEVLEGLDYLHRNGQIHRDLKAGNILLGEDGSVQIADFGVSAFLATGGDVTRNKVRKTFVGTPCWMAPEVMEQVRGYDFKADMWSFGITAIELATGAAPYHKYPPMKVLMLTLQNDPPTLETGVEDKEMMKKYGKSFRKLISLCLQKDPSKRPTAAELLKCKFFQKAKNREYLIEKLLTRTPNIAQRAKKVRRVPGSSGHLHKTEDGDWEWSDDEMDEKSEEGKAAISQEKSRRLKEEESIESQPAVSEEYSEVPCAVNLVLRLRNSRKELNDIRFEFTPGRDTADGVSQELFSAGLVDGHDVVIVAANLQKIVDDPKALKTLTFKLASGCDGTEIPDEVKLIGFAQLSVS</sequence>
<evidence type="ECO:0000313" key="14">
    <source>
        <dbReference type="EMBL" id="NWW03613.1"/>
    </source>
</evidence>
<dbReference type="Pfam" id="PF00069">
    <property type="entry name" value="Pkinase"/>
    <property type="match status" value="1"/>
</dbReference>
<gene>
    <name evidence="14" type="primary">Stk39</name>
    <name evidence="14" type="ORF">OREARF_R00521</name>
</gene>
<feature type="region of interest" description="Disordered" evidence="12">
    <location>
        <begin position="292"/>
        <end position="350"/>
    </location>
</feature>
<dbReference type="SMART" id="SM00220">
    <property type="entry name" value="S_TKc"/>
    <property type="match status" value="1"/>
</dbReference>
<name>A0A7K6JVQ6_9PASE</name>
<comment type="catalytic activity">
    <reaction evidence="11">
        <text>L-seryl-[protein] + ATP = O-phospho-L-seryl-[protein] + ADP + H(+)</text>
        <dbReference type="Rhea" id="RHEA:17989"/>
        <dbReference type="Rhea" id="RHEA-COMP:9863"/>
        <dbReference type="Rhea" id="RHEA-COMP:11604"/>
        <dbReference type="ChEBI" id="CHEBI:15378"/>
        <dbReference type="ChEBI" id="CHEBI:29999"/>
        <dbReference type="ChEBI" id="CHEBI:30616"/>
        <dbReference type="ChEBI" id="CHEBI:83421"/>
        <dbReference type="ChEBI" id="CHEBI:456216"/>
        <dbReference type="EC" id="2.7.11.1"/>
    </reaction>
</comment>
<comment type="caution">
    <text evidence="14">The sequence shown here is derived from an EMBL/GenBank/DDBJ whole genome shotgun (WGS) entry which is preliminary data.</text>
</comment>
<evidence type="ECO:0000256" key="7">
    <source>
        <dbReference type="ARBA" id="ARBA00022741"/>
    </source>
</evidence>
<accession>A0A7K6JVQ6</accession>
<reference evidence="14 15" key="1">
    <citation type="submission" date="2019-09" db="EMBL/GenBank/DDBJ databases">
        <title>Bird 10,000 Genomes (B10K) Project - Family phase.</title>
        <authorList>
            <person name="Zhang G."/>
        </authorList>
    </citation>
    <scope>NUCLEOTIDE SEQUENCE [LARGE SCALE GENOMIC DNA]</scope>
    <source>
        <strain evidence="14">B10K-DU-029-42</strain>
        <tissue evidence="14">Muscle</tissue>
    </source>
</reference>
<proteinExistence type="inferred from homology"/>
<comment type="similarity">
    <text evidence="2">Belongs to the protein kinase superfamily. STE Ser/Thr protein kinase family. STE20 subfamily.</text>
</comment>
<dbReference type="Pfam" id="PF12202">
    <property type="entry name" value="OSR1_C"/>
    <property type="match status" value="1"/>
</dbReference>
<dbReference type="GO" id="GO:0005829">
    <property type="term" value="C:cytosol"/>
    <property type="evidence" value="ECO:0007669"/>
    <property type="project" value="TreeGrafter"/>
</dbReference>
<dbReference type="Gene3D" id="3.30.200.20">
    <property type="entry name" value="Phosphorylase Kinase, domain 1"/>
    <property type="match status" value="1"/>
</dbReference>
<feature type="domain" description="Protein kinase" evidence="13">
    <location>
        <begin position="1"/>
        <end position="268"/>
    </location>
</feature>
<evidence type="ECO:0000256" key="3">
    <source>
        <dbReference type="ARBA" id="ARBA00012513"/>
    </source>
</evidence>
<evidence type="ECO:0000256" key="12">
    <source>
        <dbReference type="SAM" id="MobiDB-lite"/>
    </source>
</evidence>
<dbReference type="Gene3D" id="1.10.510.10">
    <property type="entry name" value="Transferase(Phosphotransferase) domain 1"/>
    <property type="match status" value="1"/>
</dbReference>
<dbReference type="PANTHER" id="PTHR48012">
    <property type="entry name" value="STERILE20-LIKE KINASE, ISOFORM B-RELATED"/>
    <property type="match status" value="1"/>
</dbReference>
<evidence type="ECO:0000256" key="8">
    <source>
        <dbReference type="ARBA" id="ARBA00022777"/>
    </source>
</evidence>
<keyword evidence="6" id="KW-0808">Transferase</keyword>
<evidence type="ECO:0000256" key="11">
    <source>
        <dbReference type="ARBA" id="ARBA00048679"/>
    </source>
</evidence>
<keyword evidence="4" id="KW-0963">Cytoplasm</keyword>
<evidence type="ECO:0000256" key="4">
    <source>
        <dbReference type="ARBA" id="ARBA00022490"/>
    </source>
</evidence>
<dbReference type="SUPFAM" id="SSF56112">
    <property type="entry name" value="Protein kinase-like (PK-like)"/>
    <property type="match status" value="1"/>
</dbReference>
<dbReference type="AlphaFoldDB" id="A0A7K6JVQ6"/>
<dbReference type="GO" id="GO:0005524">
    <property type="term" value="F:ATP binding"/>
    <property type="evidence" value="ECO:0007669"/>
    <property type="project" value="UniProtKB-KW"/>
</dbReference>
<keyword evidence="5" id="KW-0723">Serine/threonine-protein kinase</keyword>
<dbReference type="InterPro" id="IPR050629">
    <property type="entry name" value="STE20/SPS1-PAK"/>
</dbReference>
<feature type="compositionally biased region" description="Acidic residues" evidence="12">
    <location>
        <begin position="311"/>
        <end position="324"/>
    </location>
</feature>
<dbReference type="EC" id="2.7.11.1" evidence="3"/>
<dbReference type="FunFam" id="1.10.510.10:FF:000068">
    <property type="entry name" value="STE20/SPS1-related proline-alanine-rich protein kinase"/>
    <property type="match status" value="1"/>
</dbReference>
<evidence type="ECO:0000313" key="15">
    <source>
        <dbReference type="Proteomes" id="UP000542358"/>
    </source>
</evidence>
<dbReference type="Proteomes" id="UP000542358">
    <property type="component" value="Unassembled WGS sequence"/>
</dbReference>
<evidence type="ECO:0000256" key="2">
    <source>
        <dbReference type="ARBA" id="ARBA00008874"/>
    </source>
</evidence>
<keyword evidence="7" id="KW-0547">Nucleotide-binding</keyword>
<evidence type="ECO:0000259" key="13">
    <source>
        <dbReference type="PROSITE" id="PS50011"/>
    </source>
</evidence>